<dbReference type="Proteomes" id="UP000594688">
    <property type="component" value="Chromosome"/>
</dbReference>
<gene>
    <name evidence="1" type="ORF">G3M70_11640</name>
</gene>
<dbReference type="AlphaFoldDB" id="A0A7T0BX00"/>
<dbReference type="EMBL" id="CP048685">
    <property type="protein sequence ID" value="QPJ62486.1"/>
    <property type="molecule type" value="Genomic_DNA"/>
</dbReference>
<sequence length="81" mass="9197">MKKFKSPLFQIFFAIGMVLINIVSLSWATGVMTSQEPVRIAMQLGNKDGDLRFSPDSLELETGRLYLLNLTNPSDKKHYFS</sequence>
<accession>A0A7T0BX00</accession>
<organism evidence="1 2">
    <name type="scientific">Candidatus Nitronauta litoralis</name>
    <dbReference type="NCBI Taxonomy" id="2705533"/>
    <lineage>
        <taxon>Bacteria</taxon>
        <taxon>Pseudomonadati</taxon>
        <taxon>Nitrospinota/Tectimicrobiota group</taxon>
        <taxon>Nitrospinota</taxon>
        <taxon>Nitrospinia</taxon>
        <taxon>Nitrospinales</taxon>
        <taxon>Nitrospinaceae</taxon>
        <taxon>Candidatus Nitronauta</taxon>
    </lineage>
</organism>
<evidence type="ECO:0000313" key="1">
    <source>
        <dbReference type="EMBL" id="QPJ62486.1"/>
    </source>
</evidence>
<protein>
    <submittedName>
        <fullName evidence="1">Uncharacterized protein</fullName>
    </submittedName>
</protein>
<reference evidence="1 2" key="1">
    <citation type="submission" date="2020-02" db="EMBL/GenBank/DDBJ databases">
        <title>Genomic and physiological characterization of two novel Nitrospinaceae genera.</title>
        <authorList>
            <person name="Mueller A.J."/>
            <person name="Jung M.-Y."/>
            <person name="Strachan C.R."/>
            <person name="Herbold C.W."/>
            <person name="Kirkegaard R.H."/>
            <person name="Daims H."/>
        </authorList>
    </citation>
    <scope>NUCLEOTIDE SEQUENCE [LARGE SCALE GENOMIC DNA]</scope>
    <source>
        <strain evidence="1">EB</strain>
    </source>
</reference>
<evidence type="ECO:0000313" key="2">
    <source>
        <dbReference type="Proteomes" id="UP000594688"/>
    </source>
</evidence>
<name>A0A7T0BX00_9BACT</name>
<proteinExistence type="predicted"/>
<dbReference type="KEGG" id="nli:G3M70_11640"/>